<sequence length="103" mass="12108">MDFELNVSLVTSMINLFIEDNHLVILMCLLDLYYYTNIIELITLATRLLYQCTSRDNVTLLHSGKTLPQRQKSTQKALLQQKMAISSHKCLKRIDLNHHKYRQ</sequence>
<dbReference type="AlphaFoldDB" id="B9TSP1"/>
<evidence type="ECO:0000313" key="1">
    <source>
        <dbReference type="EMBL" id="ACA01854.1"/>
    </source>
</evidence>
<name>B9TSP1_VIBCL</name>
<gene>
    <name evidence="1" type="ORF">VPI2_0039</name>
</gene>
<organism evidence="1">
    <name type="scientific">Vibrio cholerae</name>
    <dbReference type="NCBI Taxonomy" id="666"/>
    <lineage>
        <taxon>Bacteria</taxon>
        <taxon>Pseudomonadati</taxon>
        <taxon>Pseudomonadota</taxon>
        <taxon>Gammaproteobacteria</taxon>
        <taxon>Vibrionales</taxon>
        <taxon>Vibrionaceae</taxon>
        <taxon>Vibrio</taxon>
    </lineage>
</organism>
<proteinExistence type="predicted"/>
<accession>B9TSP1</accession>
<reference evidence="1" key="1">
    <citation type="journal article" date="2005" name="Mem. Inst. Oswaldo Cruz">
        <title>The neuraminidase gene is present in the non-toxigenic Vibrio cholerae Amazonia strain: a different allele in comparison to the pandemic strains.</title>
        <authorList>
            <person name="Figueiredo S.C."/>
            <person name="Neves-Borges A.C."/>
            <person name="Coelho A."/>
        </authorList>
    </citation>
    <scope>NUCLEOTIDE SEQUENCE</scope>
    <source>
        <strain evidence="1">Amazonia</strain>
    </source>
</reference>
<reference evidence="1" key="2">
    <citation type="submission" date="2005-03" db="EMBL/GenBank/DDBJ databases">
        <title>The VPI-2 pathogenicity island of Vibrio cholerae Amazonia.</title>
        <authorList>
            <person name="Figueiredo S.C.A."/>
            <person name="Reis R.C."/>
            <person name="Goncalves M.S.M."/>
            <person name="Beltrao P.J.M.S.I."/>
            <person name="Coelho A."/>
        </authorList>
    </citation>
    <scope>NUCLEOTIDE SEQUENCE</scope>
    <source>
        <strain evidence="1">Amazonia</strain>
    </source>
</reference>
<protein>
    <submittedName>
        <fullName evidence="1">Uncharacterized protein</fullName>
    </submittedName>
</protein>
<reference evidence="1" key="3">
    <citation type="submission" date="2007-11" db="EMBL/GenBank/DDBJ databases">
        <authorList>
            <person name="Coelho A."/>
        </authorList>
    </citation>
    <scope>NUCLEOTIDE SEQUENCE</scope>
    <source>
        <strain evidence="1">Amazonia</strain>
    </source>
</reference>
<dbReference type="EMBL" id="EU272902">
    <property type="protein sequence ID" value="ACA01854.1"/>
    <property type="molecule type" value="Genomic_DNA"/>
</dbReference>